<dbReference type="InterPro" id="IPR006068">
    <property type="entry name" value="ATPase_P-typ_cation-transptr_C"/>
</dbReference>
<evidence type="ECO:0000256" key="8">
    <source>
        <dbReference type="ARBA" id="ARBA00022989"/>
    </source>
</evidence>
<gene>
    <name evidence="12" type="ORF">COT81_02240</name>
</gene>
<dbReference type="InterPro" id="IPR018303">
    <property type="entry name" value="ATPase_P-typ_P_site"/>
</dbReference>
<keyword evidence="3" id="KW-1003">Cell membrane</keyword>
<dbReference type="Pfam" id="PF13246">
    <property type="entry name" value="Cation_ATPase"/>
    <property type="match status" value="1"/>
</dbReference>
<keyword evidence="5" id="KW-0547">Nucleotide-binding</keyword>
<evidence type="ECO:0000256" key="10">
    <source>
        <dbReference type="SAM" id="Phobius"/>
    </source>
</evidence>
<keyword evidence="7" id="KW-1278">Translocase</keyword>
<dbReference type="PRINTS" id="PR00120">
    <property type="entry name" value="HATPASE"/>
</dbReference>
<dbReference type="Pfam" id="PF00689">
    <property type="entry name" value="Cation_ATPase_C"/>
    <property type="match status" value="1"/>
</dbReference>
<dbReference type="Pfam" id="PF08282">
    <property type="entry name" value="Hydrolase_3"/>
    <property type="match status" value="1"/>
</dbReference>
<name>A0A2H0W3V2_9BACT</name>
<dbReference type="SUPFAM" id="SSF81653">
    <property type="entry name" value="Calcium ATPase, transduction domain A"/>
    <property type="match status" value="1"/>
</dbReference>
<comment type="similarity">
    <text evidence="2">Belongs to the cation transport ATPase (P-type) (TC 3.A.3) family. Type IIA subfamily.</text>
</comment>
<dbReference type="InterPro" id="IPR044492">
    <property type="entry name" value="P_typ_ATPase_HD_dom"/>
</dbReference>
<feature type="transmembrane region" description="Helical" evidence="10">
    <location>
        <begin position="832"/>
        <end position="853"/>
    </location>
</feature>
<dbReference type="GO" id="GO:0005524">
    <property type="term" value="F:ATP binding"/>
    <property type="evidence" value="ECO:0007669"/>
    <property type="project" value="UniProtKB-KW"/>
</dbReference>
<dbReference type="SMART" id="SM00831">
    <property type="entry name" value="Cation_ATPase_N"/>
    <property type="match status" value="1"/>
</dbReference>
<evidence type="ECO:0000256" key="5">
    <source>
        <dbReference type="ARBA" id="ARBA00022741"/>
    </source>
</evidence>
<feature type="transmembrane region" description="Helical" evidence="10">
    <location>
        <begin position="865"/>
        <end position="886"/>
    </location>
</feature>
<keyword evidence="6" id="KW-0067">ATP-binding</keyword>
<dbReference type="PANTHER" id="PTHR43294">
    <property type="entry name" value="SODIUM/POTASSIUM-TRANSPORTING ATPASE SUBUNIT ALPHA"/>
    <property type="match status" value="1"/>
</dbReference>
<keyword evidence="4 10" id="KW-0812">Transmembrane</keyword>
<dbReference type="GO" id="GO:0016887">
    <property type="term" value="F:ATP hydrolysis activity"/>
    <property type="evidence" value="ECO:0007669"/>
    <property type="project" value="InterPro"/>
</dbReference>
<feature type="transmembrane region" description="Helical" evidence="10">
    <location>
        <begin position="794"/>
        <end position="812"/>
    </location>
</feature>
<feature type="transmembrane region" description="Helical" evidence="10">
    <location>
        <begin position="82"/>
        <end position="98"/>
    </location>
</feature>
<dbReference type="Gene3D" id="2.70.150.10">
    <property type="entry name" value="Calcium-transporting ATPase, cytoplasmic transduction domain A"/>
    <property type="match status" value="1"/>
</dbReference>
<dbReference type="InterPro" id="IPR023299">
    <property type="entry name" value="ATPase_P-typ_cyto_dom_N"/>
</dbReference>
<feature type="transmembrane region" description="Helical" evidence="10">
    <location>
        <begin position="246"/>
        <end position="266"/>
    </location>
</feature>
<dbReference type="PRINTS" id="PR00119">
    <property type="entry name" value="CATATPASE"/>
</dbReference>
<evidence type="ECO:0000256" key="3">
    <source>
        <dbReference type="ARBA" id="ARBA00022475"/>
    </source>
</evidence>
<proteinExistence type="inferred from homology"/>
<dbReference type="SUPFAM" id="SSF56784">
    <property type="entry name" value="HAD-like"/>
    <property type="match status" value="1"/>
</dbReference>
<dbReference type="InterPro" id="IPR004014">
    <property type="entry name" value="ATPase_P-typ_cation-transptr_N"/>
</dbReference>
<protein>
    <submittedName>
        <fullName evidence="12">ATPase</fullName>
    </submittedName>
</protein>
<dbReference type="InterPro" id="IPR050510">
    <property type="entry name" value="Cation_transp_ATPase_P-type"/>
</dbReference>
<dbReference type="SFLD" id="SFLDG00002">
    <property type="entry name" value="C1.7:_P-type_atpase_like"/>
    <property type="match status" value="1"/>
</dbReference>
<feature type="domain" description="Cation-transporting P-type ATPase N-terminal" evidence="11">
    <location>
        <begin position="5"/>
        <end position="78"/>
    </location>
</feature>
<evidence type="ECO:0000256" key="2">
    <source>
        <dbReference type="ARBA" id="ARBA00005675"/>
    </source>
</evidence>
<evidence type="ECO:0000256" key="6">
    <source>
        <dbReference type="ARBA" id="ARBA00022840"/>
    </source>
</evidence>
<dbReference type="InterPro" id="IPR023298">
    <property type="entry name" value="ATPase_P-typ_TM_dom_sf"/>
</dbReference>
<dbReference type="InterPro" id="IPR008250">
    <property type="entry name" value="ATPase_P-typ_transduc_dom_A_sf"/>
</dbReference>
<evidence type="ECO:0000256" key="1">
    <source>
        <dbReference type="ARBA" id="ARBA00004651"/>
    </source>
</evidence>
<evidence type="ECO:0000256" key="7">
    <source>
        <dbReference type="ARBA" id="ARBA00022967"/>
    </source>
</evidence>
<comment type="caution">
    <text evidence="12">The sequence shown here is derived from an EMBL/GenBank/DDBJ whole genome shotgun (WGS) entry which is preliminary data.</text>
</comment>
<dbReference type="Gene3D" id="3.40.50.1000">
    <property type="entry name" value="HAD superfamily/HAD-like"/>
    <property type="match status" value="1"/>
</dbReference>
<evidence type="ECO:0000259" key="11">
    <source>
        <dbReference type="SMART" id="SM00831"/>
    </source>
</evidence>
<dbReference type="InterPro" id="IPR036412">
    <property type="entry name" value="HAD-like_sf"/>
</dbReference>
<dbReference type="Pfam" id="PF00122">
    <property type="entry name" value="E1-E2_ATPase"/>
    <property type="match status" value="1"/>
</dbReference>
<dbReference type="Pfam" id="PF00690">
    <property type="entry name" value="Cation_ATPase_N"/>
    <property type="match status" value="1"/>
</dbReference>
<feature type="transmembrane region" description="Helical" evidence="10">
    <location>
        <begin position="53"/>
        <end position="76"/>
    </location>
</feature>
<dbReference type="PROSITE" id="PS00154">
    <property type="entry name" value="ATPASE_E1_E2"/>
    <property type="match status" value="1"/>
</dbReference>
<dbReference type="InterPro" id="IPR001757">
    <property type="entry name" value="P_typ_ATPase"/>
</dbReference>
<dbReference type="NCBIfam" id="TIGR01494">
    <property type="entry name" value="ATPase_P-type"/>
    <property type="match status" value="2"/>
</dbReference>
<evidence type="ECO:0000256" key="4">
    <source>
        <dbReference type="ARBA" id="ARBA00022692"/>
    </source>
</evidence>
<accession>A0A2H0W3V2</accession>
<dbReference type="SUPFAM" id="SSF81665">
    <property type="entry name" value="Calcium ATPase, transmembrane domain M"/>
    <property type="match status" value="1"/>
</dbReference>
<dbReference type="GO" id="GO:0005886">
    <property type="term" value="C:plasma membrane"/>
    <property type="evidence" value="ECO:0007669"/>
    <property type="project" value="UniProtKB-SubCell"/>
</dbReference>
<feature type="transmembrane region" description="Helical" evidence="10">
    <location>
        <begin position="761"/>
        <end position="782"/>
    </location>
</feature>
<dbReference type="InterPro" id="IPR059000">
    <property type="entry name" value="ATPase_P-type_domA"/>
</dbReference>
<dbReference type="AlphaFoldDB" id="A0A2H0W3V2"/>
<evidence type="ECO:0000313" key="13">
    <source>
        <dbReference type="Proteomes" id="UP000230935"/>
    </source>
</evidence>
<dbReference type="SUPFAM" id="SSF81660">
    <property type="entry name" value="Metal cation-transporting ATPase, ATP-binding domain N"/>
    <property type="match status" value="1"/>
</dbReference>
<organism evidence="12 13">
    <name type="scientific">Candidatus Buchananbacteria bacterium CG10_big_fil_rev_8_21_14_0_10_42_9</name>
    <dbReference type="NCBI Taxonomy" id="1974526"/>
    <lineage>
        <taxon>Bacteria</taxon>
        <taxon>Candidatus Buchananiibacteriota</taxon>
    </lineage>
</organism>
<feature type="transmembrane region" description="Helical" evidence="10">
    <location>
        <begin position="278"/>
        <end position="311"/>
    </location>
</feature>
<keyword evidence="9 10" id="KW-0472">Membrane</keyword>
<reference evidence="13" key="1">
    <citation type="submission" date="2017-09" db="EMBL/GenBank/DDBJ databases">
        <title>Depth-based differentiation of microbial function through sediment-hosted aquifers and enrichment of novel symbionts in the deep terrestrial subsurface.</title>
        <authorList>
            <person name="Probst A.J."/>
            <person name="Ladd B."/>
            <person name="Jarett J.K."/>
            <person name="Geller-Mcgrath D.E."/>
            <person name="Sieber C.M.K."/>
            <person name="Emerson J.B."/>
            <person name="Anantharaman K."/>
            <person name="Thomas B.C."/>
            <person name="Malmstrom R."/>
            <person name="Stieglmeier M."/>
            <person name="Klingl A."/>
            <person name="Woyke T."/>
            <person name="Ryan C.M."/>
            <person name="Banfield J.F."/>
        </authorList>
    </citation>
    <scope>NUCLEOTIDE SEQUENCE [LARGE SCALE GENOMIC DNA]</scope>
</reference>
<dbReference type="Gene3D" id="3.40.1110.10">
    <property type="entry name" value="Calcium-transporting ATPase, cytoplasmic domain N"/>
    <property type="match status" value="1"/>
</dbReference>
<dbReference type="PANTHER" id="PTHR43294:SF21">
    <property type="entry name" value="CATION TRANSPORTING ATPASE"/>
    <property type="match status" value="1"/>
</dbReference>
<dbReference type="SFLD" id="SFLDF00027">
    <property type="entry name" value="p-type_atpase"/>
    <property type="match status" value="1"/>
</dbReference>
<keyword evidence="8 10" id="KW-1133">Transmembrane helix</keyword>
<dbReference type="Gene3D" id="1.20.1110.10">
    <property type="entry name" value="Calcium-transporting ATPase, transmembrane domain"/>
    <property type="match status" value="1"/>
</dbReference>
<evidence type="ECO:0000256" key="9">
    <source>
        <dbReference type="ARBA" id="ARBA00023136"/>
    </source>
</evidence>
<dbReference type="SFLD" id="SFLDS00003">
    <property type="entry name" value="Haloacid_Dehalogenase"/>
    <property type="match status" value="1"/>
</dbReference>
<evidence type="ECO:0000313" key="12">
    <source>
        <dbReference type="EMBL" id="PIS05211.1"/>
    </source>
</evidence>
<sequence length="900" mass="99456">MHEVVWHNLSTHQVLAKLETTDQGLSQKQVELRQKKYGKNKLPSAKPLSRFKILISQFTSPLVYVLLFAALVSLYLRELTDFSVIALALIVNTLVGYIQENKANRAITQLRKLIHPEALVIRDNEPVKLDTAELVPGDVVILEAGDRVGADARVIESQNLQLVESMLTGESSPSDKSTKKIDQGVELAERENMVYMGTVVSYGRGKAVITHTGVNTEIGKITKLIKHTKEEKTPLQKNLLRFSRQISLAVLIIALTILVIGLFRGFSVFPNHATGEEGIFNLAVAIAVAAIPEGLLVSVTVVLALGLQAILKKKALVRKMLAVETIGAVSVICTDKTGTLTLGKMKVDQLYTFRNASAPNKFKLADKKEFDEAAHHIIKTGVLCNNAIVTHQDDPLKSPTIVGMPTEVALIDAGLNLDVEKSKLEKEFPRVDEVPFTSEEKFMATLNGNSTQTVYVKGAPEKVLSFCSKALFGNKEVELDRESVKTIKLTYEKATASGLRLLACAYKKNVQGGLSENLSGLVFTGLVALKDPLRPEVKDTIKLTQKAGIKTVIITGDHPLTAKAIVSELGFKVTKDNILVGSELDKLSDREFNQKVKDILIYARTEPRHKIRIVEAWQSLGEVVAMTGDGINDSPAVKKANVGIVVGSGTEVAKESADIILLDNNFKTITDAIWQGRKIFENIKKIILYLLTDSFSEVILVTGALLFGLPLPVTAVQILWINLITDGLPGVSLTFEPGEEGVKEEPPRKPQKGIFDREMKFIIFLVAIIVDIILLTLFFLLIKDAFALNFTIDHIRTIIFASLGIDSLFYVYSIRTMKKPFYKSPLFNNRILNYSVIAGFFLQLLPIYVPFLQKVFSTVPLSWEWLPILALAAIKISLIELVKHIFHKPNLTFAKRLRAA</sequence>
<dbReference type="EMBL" id="PEZZ01000016">
    <property type="protein sequence ID" value="PIS05211.1"/>
    <property type="molecule type" value="Genomic_DNA"/>
</dbReference>
<dbReference type="Proteomes" id="UP000230935">
    <property type="component" value="Unassembled WGS sequence"/>
</dbReference>
<comment type="subcellular location">
    <subcellularLocation>
        <location evidence="1">Cell membrane</location>
        <topology evidence="1">Multi-pass membrane protein</topology>
    </subcellularLocation>
</comment>
<dbReference type="InterPro" id="IPR023214">
    <property type="entry name" value="HAD_sf"/>
</dbReference>